<dbReference type="Pfam" id="PF01654">
    <property type="entry name" value="Cyt_bd_oxida_I"/>
    <property type="match status" value="1"/>
</dbReference>
<evidence type="ECO:0000256" key="10">
    <source>
        <dbReference type="ARBA" id="ARBA00023004"/>
    </source>
</evidence>
<evidence type="ECO:0000256" key="1">
    <source>
        <dbReference type="ARBA" id="ARBA00004651"/>
    </source>
</evidence>
<evidence type="ECO:0000256" key="7">
    <source>
        <dbReference type="ARBA" id="ARBA00022723"/>
    </source>
</evidence>
<reference evidence="14" key="1">
    <citation type="submission" date="2016-10" db="EMBL/GenBank/DDBJ databases">
        <authorList>
            <person name="Varghese N."/>
            <person name="Submissions S."/>
        </authorList>
    </citation>
    <scope>NUCLEOTIDE SEQUENCE [LARGE SCALE GENOMIC DNA]</scope>
    <source>
        <strain evidence="14">GAS369</strain>
    </source>
</reference>
<dbReference type="GO" id="GO:0070069">
    <property type="term" value="C:cytochrome complex"/>
    <property type="evidence" value="ECO:0007669"/>
    <property type="project" value="UniProtKB-UniRule"/>
</dbReference>
<dbReference type="PANTHER" id="PTHR30365">
    <property type="entry name" value="CYTOCHROME D UBIQUINOL OXIDASE"/>
    <property type="match status" value="1"/>
</dbReference>
<feature type="transmembrane region" description="Helical" evidence="12">
    <location>
        <begin position="358"/>
        <end position="379"/>
    </location>
</feature>
<evidence type="ECO:0000256" key="12">
    <source>
        <dbReference type="PIRNR" id="PIRNR006446"/>
    </source>
</evidence>
<accession>A0A1H1YB33</accession>
<evidence type="ECO:0000313" key="14">
    <source>
        <dbReference type="Proteomes" id="UP000243904"/>
    </source>
</evidence>
<evidence type="ECO:0000256" key="3">
    <source>
        <dbReference type="ARBA" id="ARBA00022448"/>
    </source>
</evidence>
<dbReference type="AlphaFoldDB" id="A0A1H1YB33"/>
<name>A0A1H1YB33_9BRAD</name>
<dbReference type="PANTHER" id="PTHR30365:SF14">
    <property type="entry name" value="CYTOCHROME BD MENAQUINOL OXIDASE SUBUNIT I-RELATED"/>
    <property type="match status" value="1"/>
</dbReference>
<keyword evidence="5 12" id="KW-0349">Heme</keyword>
<evidence type="ECO:0000256" key="9">
    <source>
        <dbReference type="ARBA" id="ARBA00022989"/>
    </source>
</evidence>
<keyword evidence="6 12" id="KW-0812">Transmembrane</keyword>
<dbReference type="Proteomes" id="UP000243904">
    <property type="component" value="Chromosome I"/>
</dbReference>
<evidence type="ECO:0000256" key="6">
    <source>
        <dbReference type="ARBA" id="ARBA00022692"/>
    </source>
</evidence>
<feature type="transmembrane region" description="Helical" evidence="12">
    <location>
        <begin position="325"/>
        <end position="346"/>
    </location>
</feature>
<keyword evidence="7 12" id="KW-0479">Metal-binding</keyword>
<feature type="transmembrane region" description="Helical" evidence="12">
    <location>
        <begin position="98"/>
        <end position="121"/>
    </location>
</feature>
<dbReference type="PIRSF" id="PIRSF006446">
    <property type="entry name" value="Cyt_quinol_oxidase_1"/>
    <property type="match status" value="1"/>
</dbReference>
<dbReference type="GO" id="GO:0020037">
    <property type="term" value="F:heme binding"/>
    <property type="evidence" value="ECO:0007669"/>
    <property type="project" value="TreeGrafter"/>
</dbReference>
<keyword evidence="11 12" id="KW-0472">Membrane</keyword>
<organism evidence="13 14">
    <name type="scientific">Bradyrhizobium canariense</name>
    <dbReference type="NCBI Taxonomy" id="255045"/>
    <lineage>
        <taxon>Bacteria</taxon>
        <taxon>Pseudomonadati</taxon>
        <taxon>Pseudomonadota</taxon>
        <taxon>Alphaproteobacteria</taxon>
        <taxon>Hyphomicrobiales</taxon>
        <taxon>Nitrobacteraceae</taxon>
        <taxon>Bradyrhizobium</taxon>
    </lineage>
</organism>
<keyword evidence="14" id="KW-1185">Reference proteome</keyword>
<evidence type="ECO:0000256" key="8">
    <source>
        <dbReference type="ARBA" id="ARBA00022982"/>
    </source>
</evidence>
<comment type="similarity">
    <text evidence="2 12">Belongs to the cytochrome ubiquinol oxidase subunit 1 family.</text>
</comment>
<keyword evidence="3 12" id="KW-0813">Transport</keyword>
<sequence>MFEGWDAVVLARAQFAFTMSFHIVFPAFSIGLASYLAVLEALWLWTGREVFINLFNYWLKIFAIGFGMGVVSGLVMSYQFGTNWSAFSDKAGPVVGPLMAYEVLTAFFLESGFLGVMLFGLERVGHKLHFFATLMVATGTLISAFWILSANSWMQTPAGYAINADGQFVAADWLKVIFNPSFPYRLVHMVLAAYLTTALVVGAVGAFHLLRDQHLAGPRVMFSMAMWMATLVAPIQILAGDQHGLNTLEHQPAKVMAMEGHYQSHPDGAPLVLFGLPDQAAGKVKYAIEIPKLSSLVLKHSLDAPLAGLDTVPRENWPPVPITFWSFRIMVGMGMLMLCLGLLSLWMRWRGTLYQSRLLHIFAMAMGPAGFIAVIAGWVTTETGRQPFTVFGLLRTTESVSPLAAPAVGSSLLAFVIVYFIVYAAGLTYLFRLMAIPPHHGEEGPPRDIPTRAAGITPAVGVAAEGSAS</sequence>
<evidence type="ECO:0000313" key="13">
    <source>
        <dbReference type="EMBL" id="SDT18601.1"/>
    </source>
</evidence>
<keyword evidence="9 12" id="KW-1133">Transmembrane helix</keyword>
<keyword evidence="8 12" id="KW-0249">Electron transport</keyword>
<dbReference type="EMBL" id="LT629750">
    <property type="protein sequence ID" value="SDT18601.1"/>
    <property type="molecule type" value="Genomic_DNA"/>
</dbReference>
<dbReference type="GO" id="GO:0009055">
    <property type="term" value="F:electron transfer activity"/>
    <property type="evidence" value="ECO:0007669"/>
    <property type="project" value="UniProtKB-UniRule"/>
</dbReference>
<comment type="subcellular location">
    <subcellularLocation>
        <location evidence="12">Cell inner membrane</location>
    </subcellularLocation>
    <subcellularLocation>
        <location evidence="1">Cell membrane</location>
        <topology evidence="1">Multi-pass membrane protein</topology>
    </subcellularLocation>
</comment>
<dbReference type="RefSeq" id="WP_146689008.1">
    <property type="nucleotide sequence ID" value="NZ_LT629750.1"/>
</dbReference>
<keyword evidence="4 12" id="KW-1003">Cell membrane</keyword>
<dbReference type="GO" id="GO:0019646">
    <property type="term" value="P:aerobic electron transport chain"/>
    <property type="evidence" value="ECO:0007669"/>
    <property type="project" value="InterPro"/>
</dbReference>
<dbReference type="GO" id="GO:0016682">
    <property type="term" value="F:oxidoreductase activity, acting on diphenols and related substances as donors, oxygen as acceptor"/>
    <property type="evidence" value="ECO:0007669"/>
    <property type="project" value="TreeGrafter"/>
</dbReference>
<dbReference type="GO" id="GO:0046872">
    <property type="term" value="F:metal ion binding"/>
    <property type="evidence" value="ECO:0007669"/>
    <property type="project" value="UniProtKB-UniRule"/>
</dbReference>
<protein>
    <submittedName>
        <fullName evidence="13">Cytochrome bd-I ubiquinol oxidase subunit 1 apoprotein</fullName>
    </submittedName>
</protein>
<evidence type="ECO:0000256" key="5">
    <source>
        <dbReference type="ARBA" id="ARBA00022617"/>
    </source>
</evidence>
<evidence type="ECO:0000256" key="2">
    <source>
        <dbReference type="ARBA" id="ARBA00009819"/>
    </source>
</evidence>
<gene>
    <name evidence="13" type="ORF">SAMN05444158_4720</name>
</gene>
<feature type="transmembrane region" description="Helical" evidence="12">
    <location>
        <begin position="20"/>
        <end position="45"/>
    </location>
</feature>
<feature type="transmembrane region" description="Helical" evidence="12">
    <location>
        <begin position="186"/>
        <end position="210"/>
    </location>
</feature>
<feature type="transmembrane region" description="Helical" evidence="12">
    <location>
        <begin position="222"/>
        <end position="239"/>
    </location>
</feature>
<dbReference type="GO" id="GO:0005886">
    <property type="term" value="C:plasma membrane"/>
    <property type="evidence" value="ECO:0007669"/>
    <property type="project" value="UniProtKB-SubCell"/>
</dbReference>
<feature type="transmembrane region" description="Helical" evidence="12">
    <location>
        <begin position="128"/>
        <end position="148"/>
    </location>
</feature>
<feature type="transmembrane region" description="Helical" evidence="12">
    <location>
        <begin position="57"/>
        <end position="78"/>
    </location>
</feature>
<keyword evidence="10 12" id="KW-0408">Iron</keyword>
<evidence type="ECO:0000256" key="11">
    <source>
        <dbReference type="ARBA" id="ARBA00023136"/>
    </source>
</evidence>
<evidence type="ECO:0000256" key="4">
    <source>
        <dbReference type="ARBA" id="ARBA00022475"/>
    </source>
</evidence>
<dbReference type="InterPro" id="IPR002585">
    <property type="entry name" value="Cyt-d_ubiquinol_oxidase_su_1"/>
</dbReference>
<proteinExistence type="inferred from homology"/>